<evidence type="ECO:0000256" key="1">
    <source>
        <dbReference type="SAM" id="MobiDB-lite"/>
    </source>
</evidence>
<dbReference type="AlphaFoldDB" id="A0A6P8Q5Q4"/>
<dbReference type="KEGG" id="gsh:117357919"/>
<sequence>MVPPVRGSESGREKTWNSVESSQERLACQNYSKDAATIHLGSCKPSRKKIQRTAGLSVTDDKSGIGMEDRKPTDEEKDSEASADGNVSSGESDPNEGESAILCGGNSAPPQTQQQPTAQSSKVEHRRCALCNCGEWSPPWAEGSCIATSLQQTGWS</sequence>
<dbReference type="Proteomes" id="UP000515159">
    <property type="component" value="Chromosome 3"/>
</dbReference>
<proteinExistence type="predicted"/>
<dbReference type="GeneID" id="117357919"/>
<feature type="compositionally biased region" description="Low complexity" evidence="1">
    <location>
        <begin position="107"/>
        <end position="121"/>
    </location>
</feature>
<dbReference type="InParanoid" id="A0A6P8Q5Q4"/>
<evidence type="ECO:0000313" key="3">
    <source>
        <dbReference type="RefSeq" id="XP_033795072.1"/>
    </source>
</evidence>
<gene>
    <name evidence="3" type="primary">LOC117357919</name>
</gene>
<protein>
    <submittedName>
        <fullName evidence="3">Uncharacterized protein LOC117357919 isoform X1</fullName>
    </submittedName>
</protein>
<feature type="compositionally biased region" description="Basic and acidic residues" evidence="1">
    <location>
        <begin position="59"/>
        <end position="74"/>
    </location>
</feature>
<name>A0A6P8Q5Q4_GEOSA</name>
<feature type="region of interest" description="Disordered" evidence="1">
    <location>
        <begin position="1"/>
        <end position="25"/>
    </location>
</feature>
<keyword evidence="2" id="KW-1185">Reference proteome</keyword>
<dbReference type="RefSeq" id="XP_033795072.1">
    <property type="nucleotide sequence ID" value="XM_033939181.1"/>
</dbReference>
<accession>A0A6P8Q5Q4</accession>
<dbReference type="OrthoDB" id="308383at2759"/>
<feature type="region of interest" description="Disordered" evidence="1">
    <location>
        <begin position="39"/>
        <end position="121"/>
    </location>
</feature>
<evidence type="ECO:0000313" key="2">
    <source>
        <dbReference type="Proteomes" id="UP000515159"/>
    </source>
</evidence>
<organism evidence="2 3">
    <name type="scientific">Geotrypetes seraphini</name>
    <name type="common">Gaboon caecilian</name>
    <name type="synonym">Caecilia seraphini</name>
    <dbReference type="NCBI Taxonomy" id="260995"/>
    <lineage>
        <taxon>Eukaryota</taxon>
        <taxon>Metazoa</taxon>
        <taxon>Chordata</taxon>
        <taxon>Craniata</taxon>
        <taxon>Vertebrata</taxon>
        <taxon>Euteleostomi</taxon>
        <taxon>Amphibia</taxon>
        <taxon>Gymnophiona</taxon>
        <taxon>Geotrypetes</taxon>
    </lineage>
</organism>
<reference evidence="3" key="1">
    <citation type="submission" date="2025-08" db="UniProtKB">
        <authorList>
            <consortium name="RefSeq"/>
        </authorList>
    </citation>
    <scope>IDENTIFICATION</scope>
</reference>